<keyword evidence="8" id="KW-0520">NAD</keyword>
<reference evidence="11" key="1">
    <citation type="submission" date="2020-08" db="EMBL/GenBank/DDBJ databases">
        <authorList>
            <person name="Cejkova D."/>
            <person name="Kubasova T."/>
            <person name="Jahodarova E."/>
            <person name="Rychlik I."/>
        </authorList>
    </citation>
    <scope>NUCLEOTIDE SEQUENCE</scope>
    <source>
        <strain evidence="11">An420c</strain>
    </source>
</reference>
<dbReference type="GO" id="GO:0046872">
    <property type="term" value="F:metal ion binding"/>
    <property type="evidence" value="ECO:0007669"/>
    <property type="project" value="UniProtKB-KW"/>
</dbReference>
<dbReference type="GO" id="GO:0019677">
    <property type="term" value="P:NAD+ catabolic process"/>
    <property type="evidence" value="ECO:0007669"/>
    <property type="project" value="TreeGrafter"/>
</dbReference>
<dbReference type="Gene3D" id="3.90.79.10">
    <property type="entry name" value="Nucleoside Triphosphate Pyrophosphohydrolase"/>
    <property type="match status" value="1"/>
</dbReference>
<dbReference type="CDD" id="cd03429">
    <property type="entry name" value="NUDIX_NADH_pyrophosphatase_Nudt13"/>
    <property type="match status" value="1"/>
</dbReference>
<keyword evidence="12" id="KW-1185">Reference proteome</keyword>
<evidence type="ECO:0000256" key="1">
    <source>
        <dbReference type="ARBA" id="ARBA00001946"/>
    </source>
</evidence>
<evidence type="ECO:0000256" key="7">
    <source>
        <dbReference type="ARBA" id="ARBA00022842"/>
    </source>
</evidence>
<dbReference type="Pfam" id="PF09297">
    <property type="entry name" value="Zn_ribbon_NUD"/>
    <property type="match status" value="1"/>
</dbReference>
<dbReference type="PANTHER" id="PTHR42904:SF6">
    <property type="entry name" value="NAD-CAPPED RNA HYDROLASE NUDT12"/>
    <property type="match status" value="1"/>
</dbReference>
<evidence type="ECO:0000256" key="4">
    <source>
        <dbReference type="ARBA" id="ARBA00012381"/>
    </source>
</evidence>
<comment type="caution">
    <text evidence="11">The sequence shown here is derived from an EMBL/GenBank/DDBJ whole genome shotgun (WGS) entry which is preliminary data.</text>
</comment>
<dbReference type="InterPro" id="IPR050241">
    <property type="entry name" value="NAD-cap_RNA_hydrolase_NudC"/>
</dbReference>
<dbReference type="PROSITE" id="PS51462">
    <property type="entry name" value="NUDIX"/>
    <property type="match status" value="1"/>
</dbReference>
<protein>
    <recommendedName>
        <fullName evidence="4">NAD(+) diphosphatase</fullName>
        <ecNumber evidence="4">3.6.1.22</ecNumber>
    </recommendedName>
</protein>
<gene>
    <name evidence="11" type="primary">nudC</name>
    <name evidence="11" type="ORF">H6A13_05595</name>
</gene>
<proteinExistence type="inferred from homology"/>
<sequence length="279" mass="32456">MIQDIAPKIYKNEYQPQLPGPGDHLLFYEGRKILVKKDGPYIKLPVYEEGCAEEPRYLFAIDEKKFFLGGGQDIDPFLKQGYQYEDIRILRTGESKHLRFAGVTGWQLFQWYESRRFCGRCGASMVHDDKERMMRCPECGLMEFPKICPAVIIAVTDGDRILMSKYAGREYTSYALLAGFAEVGESIEETVKREVMEEVGLKVRNLTYYKSQPWSFSDTLLFGFFCQLDGSDQIRLDRQELSLAEWVNREEIKEQPDDLSLTNEMMQVFKRGEEPCHRN</sequence>
<evidence type="ECO:0000256" key="9">
    <source>
        <dbReference type="ARBA" id="ARBA00023679"/>
    </source>
</evidence>
<dbReference type="AlphaFoldDB" id="A0A938X1E7"/>
<dbReference type="InterPro" id="IPR049734">
    <property type="entry name" value="NudC-like_C"/>
</dbReference>
<dbReference type="EC" id="3.6.1.22" evidence="4"/>
<reference evidence="11" key="2">
    <citation type="journal article" date="2021" name="Sci. Rep.">
        <title>The distribution of antibiotic resistance genes in chicken gut microbiota commensals.</title>
        <authorList>
            <person name="Juricova H."/>
            <person name="Matiasovicova J."/>
            <person name="Kubasova T."/>
            <person name="Cejkova D."/>
            <person name="Rychlik I."/>
        </authorList>
    </citation>
    <scope>NUCLEOTIDE SEQUENCE</scope>
    <source>
        <strain evidence="11">An420c</strain>
    </source>
</reference>
<feature type="domain" description="Nudix hydrolase" evidence="10">
    <location>
        <begin position="145"/>
        <end position="274"/>
    </location>
</feature>
<evidence type="ECO:0000256" key="3">
    <source>
        <dbReference type="ARBA" id="ARBA00009595"/>
    </source>
</evidence>
<dbReference type="EMBL" id="JACJLV010000013">
    <property type="protein sequence ID" value="MBM6826577.1"/>
    <property type="molecule type" value="Genomic_DNA"/>
</dbReference>
<dbReference type="Gene3D" id="3.90.79.20">
    <property type="match status" value="1"/>
</dbReference>
<evidence type="ECO:0000256" key="5">
    <source>
        <dbReference type="ARBA" id="ARBA00022723"/>
    </source>
</evidence>
<dbReference type="NCBIfam" id="NF001299">
    <property type="entry name" value="PRK00241.1"/>
    <property type="match status" value="1"/>
</dbReference>
<keyword evidence="5" id="KW-0479">Metal-binding</keyword>
<comment type="cofactor">
    <cofactor evidence="1">
        <name>Mg(2+)</name>
        <dbReference type="ChEBI" id="CHEBI:18420"/>
    </cofactor>
</comment>
<dbReference type="InterPro" id="IPR015376">
    <property type="entry name" value="Znr_NADH_PPase"/>
</dbReference>
<dbReference type="Proteomes" id="UP000713880">
    <property type="component" value="Unassembled WGS sequence"/>
</dbReference>
<dbReference type="GO" id="GO:0005829">
    <property type="term" value="C:cytosol"/>
    <property type="evidence" value="ECO:0007669"/>
    <property type="project" value="TreeGrafter"/>
</dbReference>
<comment type="similarity">
    <text evidence="3">Belongs to the Nudix hydrolase family. NudC subfamily.</text>
</comment>
<name>A0A938X1E7_9CLOT</name>
<dbReference type="SUPFAM" id="SSF55811">
    <property type="entry name" value="Nudix"/>
    <property type="match status" value="1"/>
</dbReference>
<evidence type="ECO:0000256" key="2">
    <source>
        <dbReference type="ARBA" id="ARBA00001947"/>
    </source>
</evidence>
<evidence type="ECO:0000313" key="12">
    <source>
        <dbReference type="Proteomes" id="UP000713880"/>
    </source>
</evidence>
<evidence type="ECO:0000313" key="11">
    <source>
        <dbReference type="EMBL" id="MBM6826577.1"/>
    </source>
</evidence>
<accession>A0A938X1E7</accession>
<dbReference type="InterPro" id="IPR020084">
    <property type="entry name" value="NUDIX_hydrolase_CS"/>
</dbReference>
<comment type="catalytic activity">
    <reaction evidence="9">
        <text>a 5'-end NAD(+)-phospho-ribonucleoside in mRNA + H2O = a 5'-end phospho-adenosine-phospho-ribonucleoside in mRNA + beta-nicotinamide D-ribonucleotide + 2 H(+)</text>
        <dbReference type="Rhea" id="RHEA:60876"/>
        <dbReference type="Rhea" id="RHEA-COMP:15698"/>
        <dbReference type="Rhea" id="RHEA-COMP:15719"/>
        <dbReference type="ChEBI" id="CHEBI:14649"/>
        <dbReference type="ChEBI" id="CHEBI:15377"/>
        <dbReference type="ChEBI" id="CHEBI:15378"/>
        <dbReference type="ChEBI" id="CHEBI:144029"/>
        <dbReference type="ChEBI" id="CHEBI:144051"/>
    </reaction>
    <physiologicalReaction direction="left-to-right" evidence="9">
        <dbReference type="Rhea" id="RHEA:60877"/>
    </physiologicalReaction>
</comment>
<keyword evidence="6 11" id="KW-0378">Hydrolase</keyword>
<dbReference type="GO" id="GO:0035529">
    <property type="term" value="F:NADH pyrophosphatase activity"/>
    <property type="evidence" value="ECO:0007669"/>
    <property type="project" value="TreeGrafter"/>
</dbReference>
<evidence type="ECO:0000259" key="10">
    <source>
        <dbReference type="PROSITE" id="PS51462"/>
    </source>
</evidence>
<evidence type="ECO:0000256" key="8">
    <source>
        <dbReference type="ARBA" id="ARBA00023027"/>
    </source>
</evidence>
<dbReference type="InterPro" id="IPR015797">
    <property type="entry name" value="NUDIX_hydrolase-like_dom_sf"/>
</dbReference>
<dbReference type="RefSeq" id="WP_204908623.1">
    <property type="nucleotide sequence ID" value="NZ_JACJLV010000013.1"/>
</dbReference>
<organism evidence="11 12">
    <name type="scientific">Mordavella massiliensis</name>
    <dbReference type="NCBI Taxonomy" id="1871024"/>
    <lineage>
        <taxon>Bacteria</taxon>
        <taxon>Bacillati</taxon>
        <taxon>Bacillota</taxon>
        <taxon>Clostridia</taxon>
        <taxon>Eubacteriales</taxon>
        <taxon>Clostridiaceae</taxon>
        <taxon>Mordavella</taxon>
    </lineage>
</organism>
<dbReference type="PANTHER" id="PTHR42904">
    <property type="entry name" value="NUDIX HYDROLASE, NUDC SUBFAMILY"/>
    <property type="match status" value="1"/>
</dbReference>
<keyword evidence="7" id="KW-0460">Magnesium</keyword>
<dbReference type="GO" id="GO:0006742">
    <property type="term" value="P:NADP+ catabolic process"/>
    <property type="evidence" value="ECO:0007669"/>
    <property type="project" value="TreeGrafter"/>
</dbReference>
<evidence type="ECO:0000256" key="6">
    <source>
        <dbReference type="ARBA" id="ARBA00022801"/>
    </source>
</evidence>
<comment type="cofactor">
    <cofactor evidence="2">
        <name>Zn(2+)</name>
        <dbReference type="ChEBI" id="CHEBI:29105"/>
    </cofactor>
</comment>
<dbReference type="Pfam" id="PF00293">
    <property type="entry name" value="NUDIX"/>
    <property type="match status" value="1"/>
</dbReference>
<dbReference type="PROSITE" id="PS00893">
    <property type="entry name" value="NUDIX_BOX"/>
    <property type="match status" value="1"/>
</dbReference>
<dbReference type="InterPro" id="IPR000086">
    <property type="entry name" value="NUDIX_hydrolase_dom"/>
</dbReference>